<feature type="modified residue" description="S-(dipyrrolylmethanemethyl)cysteine" evidence="9">
    <location>
        <position position="241"/>
    </location>
</feature>
<comment type="subunit">
    <text evidence="5 9">Monomer.</text>
</comment>
<evidence type="ECO:0000259" key="10">
    <source>
        <dbReference type="Pfam" id="PF01379"/>
    </source>
</evidence>
<dbReference type="SUPFAM" id="SSF53850">
    <property type="entry name" value="Periplasmic binding protein-like II"/>
    <property type="match status" value="1"/>
</dbReference>
<dbReference type="InterPro" id="IPR022417">
    <property type="entry name" value="Porphobilin_deaminase_N"/>
</dbReference>
<evidence type="ECO:0000256" key="5">
    <source>
        <dbReference type="ARBA" id="ARBA00011245"/>
    </source>
</evidence>
<dbReference type="InterPro" id="IPR022418">
    <property type="entry name" value="Porphobilinogen_deaminase_C"/>
</dbReference>
<comment type="pathway">
    <text evidence="3">Porphyrin-containing compound metabolism; chlorophyll biosynthesis.</text>
</comment>
<dbReference type="GO" id="GO:0006782">
    <property type="term" value="P:protoporphyrinogen IX biosynthetic process"/>
    <property type="evidence" value="ECO:0007669"/>
    <property type="project" value="UniProtKB-UniRule"/>
</dbReference>
<comment type="miscellaneous">
    <text evidence="9">The porphobilinogen subunits are added to the dipyrromethane group.</text>
</comment>
<dbReference type="GO" id="GO:0004418">
    <property type="term" value="F:hydroxymethylbilane synthase activity"/>
    <property type="evidence" value="ECO:0007669"/>
    <property type="project" value="UniProtKB-UniRule"/>
</dbReference>
<dbReference type="InterPro" id="IPR036803">
    <property type="entry name" value="Porphobilinogen_deaminase_C_sf"/>
</dbReference>
<dbReference type="Pfam" id="PF03900">
    <property type="entry name" value="Porphobil_deamC"/>
    <property type="match status" value="1"/>
</dbReference>
<feature type="domain" description="Porphobilinogen deaminase C-terminal" evidence="11">
    <location>
        <begin position="226"/>
        <end position="294"/>
    </location>
</feature>
<comment type="function">
    <text evidence="1 9">Tetrapolymerization of the monopyrrole PBG into the hydroxymethylbilane pre-uroporphyrinogen in several discrete steps.</text>
</comment>
<evidence type="ECO:0000256" key="2">
    <source>
        <dbReference type="ARBA" id="ARBA00004735"/>
    </source>
</evidence>
<dbReference type="STRING" id="39060.SAMN05660706_12059"/>
<dbReference type="NCBIfam" id="TIGR00212">
    <property type="entry name" value="hemC"/>
    <property type="match status" value="1"/>
</dbReference>
<dbReference type="Gene3D" id="3.40.190.10">
    <property type="entry name" value="Periplasmic binding protein-like II"/>
    <property type="match status" value="2"/>
</dbReference>
<evidence type="ECO:0000256" key="1">
    <source>
        <dbReference type="ARBA" id="ARBA00002869"/>
    </source>
</evidence>
<keyword evidence="6 9" id="KW-0808">Transferase</keyword>
<dbReference type="PRINTS" id="PR00151">
    <property type="entry name" value="PORPHBDMNASE"/>
</dbReference>
<dbReference type="PIRSF" id="PIRSF001438">
    <property type="entry name" value="4pyrrol_synth_OHMeBilane_synth"/>
    <property type="match status" value="1"/>
</dbReference>
<comment type="catalytic activity">
    <reaction evidence="8 9">
        <text>4 porphobilinogen + H2O = hydroxymethylbilane + 4 NH4(+)</text>
        <dbReference type="Rhea" id="RHEA:13185"/>
        <dbReference type="ChEBI" id="CHEBI:15377"/>
        <dbReference type="ChEBI" id="CHEBI:28938"/>
        <dbReference type="ChEBI" id="CHEBI:57845"/>
        <dbReference type="ChEBI" id="CHEBI:58126"/>
        <dbReference type="EC" id="2.5.1.61"/>
    </reaction>
</comment>
<reference evidence="13" key="1">
    <citation type="submission" date="2016-10" db="EMBL/GenBank/DDBJ databases">
        <authorList>
            <person name="Varghese N."/>
            <person name="Submissions S."/>
        </authorList>
    </citation>
    <scope>NUCLEOTIDE SEQUENCE [LARGE SCALE GENOMIC DNA]</scope>
    <source>
        <strain evidence="13">DSM 3669</strain>
    </source>
</reference>
<dbReference type="EC" id="2.5.1.61" evidence="9"/>
<dbReference type="HAMAP" id="MF_00260">
    <property type="entry name" value="Porphobil_deam"/>
    <property type="match status" value="1"/>
</dbReference>
<dbReference type="CDD" id="cd13646">
    <property type="entry name" value="PBP2_EcHMBS_like"/>
    <property type="match status" value="1"/>
</dbReference>
<evidence type="ECO:0000256" key="4">
    <source>
        <dbReference type="ARBA" id="ARBA00005638"/>
    </source>
</evidence>
<dbReference type="OrthoDB" id="9810298at2"/>
<dbReference type="Proteomes" id="UP000199584">
    <property type="component" value="Unassembled WGS sequence"/>
</dbReference>
<evidence type="ECO:0000256" key="3">
    <source>
        <dbReference type="ARBA" id="ARBA00005173"/>
    </source>
</evidence>
<dbReference type="PANTHER" id="PTHR11557:SF0">
    <property type="entry name" value="PORPHOBILINOGEN DEAMINASE"/>
    <property type="match status" value="1"/>
</dbReference>
<dbReference type="GO" id="GO:0005737">
    <property type="term" value="C:cytoplasm"/>
    <property type="evidence" value="ECO:0007669"/>
    <property type="project" value="UniProtKB-UniRule"/>
</dbReference>
<comment type="pathway">
    <text evidence="2">Porphyrin-containing compound metabolism; protoporphyrin-IX biosynthesis; coproporphyrinogen-III from 5-aminolevulinate: step 2/4.</text>
</comment>
<comment type="cofactor">
    <cofactor evidence="9">
        <name>dipyrromethane</name>
        <dbReference type="ChEBI" id="CHEBI:60342"/>
    </cofactor>
    <text evidence="9">Binds 1 dipyrromethane group covalently.</text>
</comment>
<dbReference type="FunFam" id="3.40.190.10:FF:000005">
    <property type="entry name" value="Porphobilinogen deaminase"/>
    <property type="match status" value="1"/>
</dbReference>
<comment type="similarity">
    <text evidence="4 9">Belongs to the HMBS family.</text>
</comment>
<sequence>MLNNITLGSRDSVLAMWQAEWVAGGLRRAHPDLNFHVTAMKTKGDNILDVALAKIGDKGLFTKELEVALLEGKINLAVHSMKDLPTQLPDGLTIGAVCSREYPGDVLIAKNNKTLQELRPGARIGTSSLRRRAQLLHYRPDLQMVDIRGNLPTRLRKFREMDLDGIILAYAGVKRMGYENLLSQMIPFEICLPAVGQGSIGIEIRSDDDATRAIISPLDHRESRLAIEAERAFMKRLEGGCQVPIGAYARVESNRLSLEGTVADLHGKNAIRRSISGPAENAGQLGNQLAEILIEMGADKILQQARQEFGIHE</sequence>
<dbReference type="PROSITE" id="PS00533">
    <property type="entry name" value="PORPHOBILINOGEN_DEAM"/>
    <property type="match status" value="1"/>
</dbReference>
<protein>
    <recommendedName>
        <fullName evidence="9">Porphobilinogen deaminase</fullName>
        <shortName evidence="9">PBG</shortName>
        <ecNumber evidence="9">2.5.1.61</ecNumber>
    </recommendedName>
    <alternativeName>
        <fullName evidence="9">Hydroxymethylbilane synthase</fullName>
        <shortName evidence="9">HMBS</shortName>
    </alternativeName>
    <alternativeName>
        <fullName evidence="9">Pre-uroporphyrinogen synthase</fullName>
    </alternativeName>
</protein>
<dbReference type="FunFam" id="3.30.160.40:FF:000002">
    <property type="entry name" value="Porphobilinogen deaminase"/>
    <property type="match status" value="1"/>
</dbReference>
<feature type="domain" description="Porphobilinogen deaminase N-terminal" evidence="10">
    <location>
        <begin position="5"/>
        <end position="212"/>
    </location>
</feature>
<dbReference type="InterPro" id="IPR022419">
    <property type="entry name" value="Porphobilin_deaminase_cofac_BS"/>
</dbReference>
<dbReference type="PANTHER" id="PTHR11557">
    <property type="entry name" value="PORPHOBILINOGEN DEAMINASE"/>
    <property type="match status" value="1"/>
</dbReference>
<gene>
    <name evidence="9" type="primary">hemC</name>
    <name evidence="12" type="ORF">SAMN05660706_12059</name>
</gene>
<dbReference type="InterPro" id="IPR000860">
    <property type="entry name" value="HemC"/>
</dbReference>
<evidence type="ECO:0000256" key="8">
    <source>
        <dbReference type="ARBA" id="ARBA00048169"/>
    </source>
</evidence>
<evidence type="ECO:0000259" key="11">
    <source>
        <dbReference type="Pfam" id="PF03900"/>
    </source>
</evidence>
<dbReference type="SUPFAM" id="SSF54782">
    <property type="entry name" value="Porphobilinogen deaminase (hydroxymethylbilane synthase), C-terminal domain"/>
    <property type="match status" value="1"/>
</dbReference>
<keyword evidence="7 9" id="KW-0627">Porphyrin biosynthesis</keyword>
<dbReference type="Gene3D" id="3.30.160.40">
    <property type="entry name" value="Porphobilinogen deaminase, C-terminal domain"/>
    <property type="match status" value="1"/>
</dbReference>
<evidence type="ECO:0000313" key="12">
    <source>
        <dbReference type="EMBL" id="SFR10199.1"/>
    </source>
</evidence>
<evidence type="ECO:0000256" key="9">
    <source>
        <dbReference type="HAMAP-Rule" id="MF_00260"/>
    </source>
</evidence>
<accession>A0A1I6DXG4</accession>
<dbReference type="EMBL" id="FOYM01000020">
    <property type="protein sequence ID" value="SFR10199.1"/>
    <property type="molecule type" value="Genomic_DNA"/>
</dbReference>
<evidence type="ECO:0000313" key="13">
    <source>
        <dbReference type="Proteomes" id="UP000199584"/>
    </source>
</evidence>
<dbReference type="AlphaFoldDB" id="A0A1I6DXG4"/>
<dbReference type="RefSeq" id="WP_092484748.1">
    <property type="nucleotide sequence ID" value="NZ_FOYM01000020.1"/>
</dbReference>
<proteinExistence type="inferred from homology"/>
<evidence type="ECO:0000256" key="6">
    <source>
        <dbReference type="ARBA" id="ARBA00022679"/>
    </source>
</evidence>
<name>A0A1I6DXG4_9FIRM</name>
<dbReference type="FunFam" id="3.40.190.10:FF:000004">
    <property type="entry name" value="Porphobilinogen deaminase"/>
    <property type="match status" value="1"/>
</dbReference>
<organism evidence="12 13">
    <name type="scientific">Desulfoscipio geothermicus DSM 3669</name>
    <dbReference type="NCBI Taxonomy" id="1121426"/>
    <lineage>
        <taxon>Bacteria</taxon>
        <taxon>Bacillati</taxon>
        <taxon>Bacillota</taxon>
        <taxon>Clostridia</taxon>
        <taxon>Eubacteriales</taxon>
        <taxon>Desulfallaceae</taxon>
        <taxon>Desulfoscipio</taxon>
    </lineage>
</organism>
<dbReference type="Pfam" id="PF01379">
    <property type="entry name" value="Porphobil_deam"/>
    <property type="match status" value="1"/>
</dbReference>
<keyword evidence="13" id="KW-1185">Reference proteome</keyword>
<evidence type="ECO:0000256" key="7">
    <source>
        <dbReference type="ARBA" id="ARBA00023244"/>
    </source>
</evidence>